<sequence length="247" mass="29146">MKKSTYFLVLLLLVLLGIGTKYFAMVVFSYHFSDAYWFGVGAVLVTYIWSKKDFTGKPWFLIKEKSKESTKMVEVKQENLQVDKKVLEGFKELIGLSVPNNKTKDELIIVIDRLPSLPNYHEEFIEEMDALRYVSFHCNEEAIDFIISLDWKERVDEFIYRINSSLDNIWNITIKNIPTVRNYPSNGSVNSTTVFKDVDVVLRQHRLQLGFFDVDEDCYKFFVHRVEDKDLVRIAVEKIGYNYFEWK</sequence>
<dbReference type="Pfam" id="PF20335">
    <property type="entry name" value="DUF6630"/>
    <property type="match status" value="1"/>
</dbReference>
<keyword evidence="4" id="KW-1185">Reference proteome</keyword>
<gene>
    <name evidence="3" type="ORF">GJV76_04980</name>
</gene>
<dbReference type="OrthoDB" id="654926at2"/>
<accession>A0A6I3LGZ4</accession>
<organism evidence="3 4">
    <name type="scientific">Myroides albus</name>
    <dbReference type="NCBI Taxonomy" id="2562892"/>
    <lineage>
        <taxon>Bacteria</taxon>
        <taxon>Pseudomonadati</taxon>
        <taxon>Bacteroidota</taxon>
        <taxon>Flavobacteriia</taxon>
        <taxon>Flavobacteriales</taxon>
        <taxon>Flavobacteriaceae</taxon>
        <taxon>Myroides</taxon>
    </lineage>
</organism>
<dbReference type="InterPro" id="IPR046582">
    <property type="entry name" value="DUF6630"/>
</dbReference>
<reference evidence="3 4" key="1">
    <citation type="submission" date="2019-11" db="EMBL/GenBank/DDBJ databases">
        <title>Genome of Strain BIT-d1.</title>
        <authorList>
            <person name="Yang Y."/>
        </authorList>
    </citation>
    <scope>NUCLEOTIDE SEQUENCE [LARGE SCALE GENOMIC DNA]</scope>
    <source>
        <strain evidence="3 4">BIT-d1</strain>
    </source>
</reference>
<name>A0A6I3LGZ4_9FLAO</name>
<dbReference type="Proteomes" id="UP000438760">
    <property type="component" value="Unassembled WGS sequence"/>
</dbReference>
<keyword evidence="1" id="KW-0812">Transmembrane</keyword>
<feature type="transmembrane region" description="Helical" evidence="1">
    <location>
        <begin position="35"/>
        <end position="50"/>
    </location>
</feature>
<evidence type="ECO:0000313" key="4">
    <source>
        <dbReference type="Proteomes" id="UP000438760"/>
    </source>
</evidence>
<dbReference type="EMBL" id="WMJX01000007">
    <property type="protein sequence ID" value="MTG97493.1"/>
    <property type="molecule type" value="Genomic_DNA"/>
</dbReference>
<evidence type="ECO:0000313" key="3">
    <source>
        <dbReference type="EMBL" id="MTG97493.1"/>
    </source>
</evidence>
<proteinExistence type="predicted"/>
<comment type="caution">
    <text evidence="3">The sequence shown here is derived from an EMBL/GenBank/DDBJ whole genome shotgun (WGS) entry which is preliminary data.</text>
</comment>
<evidence type="ECO:0000256" key="1">
    <source>
        <dbReference type="SAM" id="Phobius"/>
    </source>
</evidence>
<keyword evidence="1" id="KW-1133">Transmembrane helix</keyword>
<dbReference type="RefSeq" id="WP_155091538.1">
    <property type="nucleotide sequence ID" value="NZ_CP102754.1"/>
</dbReference>
<dbReference type="AlphaFoldDB" id="A0A6I3LGZ4"/>
<protein>
    <recommendedName>
        <fullName evidence="2">DUF6630 domain-containing protein</fullName>
    </recommendedName>
</protein>
<evidence type="ECO:0000259" key="2">
    <source>
        <dbReference type="Pfam" id="PF20335"/>
    </source>
</evidence>
<keyword evidence="1" id="KW-0472">Membrane</keyword>
<feature type="domain" description="DUF6630" evidence="2">
    <location>
        <begin position="119"/>
        <end position="243"/>
    </location>
</feature>